<dbReference type="RefSeq" id="WP_102070074.1">
    <property type="nucleotide sequence ID" value="NZ_PDNV01000006.1"/>
</dbReference>
<dbReference type="GO" id="GO:0016787">
    <property type="term" value="F:hydrolase activity"/>
    <property type="evidence" value="ECO:0007669"/>
    <property type="project" value="UniProtKB-KW"/>
</dbReference>
<dbReference type="EMBL" id="PDNV01000006">
    <property type="protein sequence ID" value="PLC53956.1"/>
    <property type="molecule type" value="Genomic_DNA"/>
</dbReference>
<dbReference type="SUPFAM" id="SSF53474">
    <property type="entry name" value="alpha/beta-Hydrolases"/>
    <property type="match status" value="1"/>
</dbReference>
<dbReference type="Pfam" id="PF00561">
    <property type="entry name" value="Abhydrolase_1"/>
    <property type="match status" value="1"/>
</dbReference>
<gene>
    <name evidence="2" type="ORF">CR155_11035</name>
</gene>
<keyword evidence="2" id="KW-0378">Hydrolase</keyword>
<accession>A0A2N4UG15</accession>
<dbReference type="Gene3D" id="3.40.50.1820">
    <property type="entry name" value="alpha/beta hydrolase"/>
    <property type="match status" value="1"/>
</dbReference>
<evidence type="ECO:0000313" key="3">
    <source>
        <dbReference type="Proteomes" id="UP000234328"/>
    </source>
</evidence>
<proteinExistence type="predicted"/>
<dbReference type="PANTHER" id="PTHR43194">
    <property type="entry name" value="HYDROLASE ALPHA/BETA FOLD FAMILY"/>
    <property type="match status" value="1"/>
</dbReference>
<dbReference type="PANTHER" id="PTHR43194:SF2">
    <property type="entry name" value="PEROXISOMAL MEMBRANE PROTEIN LPX1"/>
    <property type="match status" value="1"/>
</dbReference>
<keyword evidence="3" id="KW-1185">Reference proteome</keyword>
<dbReference type="AlphaFoldDB" id="A0A2N4UG15"/>
<organism evidence="2 3">
    <name type="scientific">Pollutimonas nitritireducens</name>
    <dbReference type="NCBI Taxonomy" id="2045209"/>
    <lineage>
        <taxon>Bacteria</taxon>
        <taxon>Pseudomonadati</taxon>
        <taxon>Pseudomonadota</taxon>
        <taxon>Betaproteobacteria</taxon>
        <taxon>Burkholderiales</taxon>
        <taxon>Alcaligenaceae</taxon>
        <taxon>Pollutimonas</taxon>
    </lineage>
</organism>
<evidence type="ECO:0000313" key="2">
    <source>
        <dbReference type="EMBL" id="PLC53956.1"/>
    </source>
</evidence>
<dbReference type="InterPro" id="IPR000073">
    <property type="entry name" value="AB_hydrolase_1"/>
</dbReference>
<sequence length="274" mass="30052">MPYLTLPELELHPSLCLYYRHFPGPAGAPKLVLLHELGGTLESWLPLAERLRDTYDIYAFDQRCAGRSEHTSQPFAVWDLARDAVRFADAVGIQGRFVLMGLAMGAVTATHVATRYGSRLSALVLCDGTPSIDVNSSNYLLNRAGKVRADGMRVVAEASFRNAFKGLTDGSVGASWDQYLERFTCNTPTSYALHSEALAAFKLEKADFARIAMPALVLTGEHDFIWPPETGVALAAHITGARFEMVAGAAHFPPIQRPDTVAARVREFLEKEDL</sequence>
<protein>
    <submittedName>
        <fullName evidence="2">Alpha/beta hydrolase</fullName>
    </submittedName>
</protein>
<dbReference type="Proteomes" id="UP000234328">
    <property type="component" value="Unassembled WGS sequence"/>
</dbReference>
<comment type="caution">
    <text evidence="2">The sequence shown here is derived from an EMBL/GenBank/DDBJ whole genome shotgun (WGS) entry which is preliminary data.</text>
</comment>
<dbReference type="OrthoDB" id="3663240at2"/>
<dbReference type="InterPro" id="IPR029058">
    <property type="entry name" value="AB_hydrolase_fold"/>
</dbReference>
<reference evidence="2 3" key="1">
    <citation type="submission" date="2017-10" db="EMBL/GenBank/DDBJ databases">
        <title>Two draft genome sequences of Pusillimonas sp. strains isolated from a nitrate- and radionuclide-contaminated groundwater in Russia.</title>
        <authorList>
            <person name="Grouzdev D.S."/>
            <person name="Tourova T.P."/>
            <person name="Goeva M.A."/>
            <person name="Babich T.L."/>
            <person name="Sokolova D.S."/>
            <person name="Abdullin R."/>
            <person name="Poltaraus A.B."/>
            <person name="Toshchakov S.V."/>
            <person name="Nazina T.N."/>
        </authorList>
    </citation>
    <scope>NUCLEOTIDE SEQUENCE [LARGE SCALE GENOMIC DNA]</scope>
    <source>
        <strain evidence="2 3">JR1/69-2-13</strain>
    </source>
</reference>
<feature type="domain" description="AB hydrolase-1" evidence="1">
    <location>
        <begin position="31"/>
        <end position="258"/>
    </location>
</feature>
<evidence type="ECO:0000259" key="1">
    <source>
        <dbReference type="Pfam" id="PF00561"/>
    </source>
</evidence>
<dbReference type="InterPro" id="IPR050228">
    <property type="entry name" value="Carboxylesterase_BioH"/>
</dbReference>
<name>A0A2N4UG15_9BURK</name>